<evidence type="ECO:0000313" key="1">
    <source>
        <dbReference type="Proteomes" id="UP000887575"/>
    </source>
</evidence>
<name>A0AAF3JC99_9BILA</name>
<dbReference type="WBParaSite" id="MBELARI_LOCUS9980">
    <property type="protein sequence ID" value="MBELARI_LOCUS9980"/>
    <property type="gene ID" value="MBELARI_LOCUS9980"/>
</dbReference>
<dbReference type="Proteomes" id="UP000887575">
    <property type="component" value="Unassembled WGS sequence"/>
</dbReference>
<keyword evidence="1" id="KW-1185">Reference proteome</keyword>
<evidence type="ECO:0000313" key="2">
    <source>
        <dbReference type="WBParaSite" id="MBELARI_LOCUS9980"/>
    </source>
</evidence>
<dbReference type="AlphaFoldDB" id="A0AAF3JC99"/>
<protein>
    <submittedName>
        <fullName evidence="2">Uncharacterized protein</fullName>
    </submittedName>
</protein>
<accession>A0AAF3JC99</accession>
<organism evidence="1 2">
    <name type="scientific">Mesorhabditis belari</name>
    <dbReference type="NCBI Taxonomy" id="2138241"/>
    <lineage>
        <taxon>Eukaryota</taxon>
        <taxon>Metazoa</taxon>
        <taxon>Ecdysozoa</taxon>
        <taxon>Nematoda</taxon>
        <taxon>Chromadorea</taxon>
        <taxon>Rhabditida</taxon>
        <taxon>Rhabditina</taxon>
        <taxon>Rhabditomorpha</taxon>
        <taxon>Rhabditoidea</taxon>
        <taxon>Rhabditidae</taxon>
        <taxon>Mesorhabditinae</taxon>
        <taxon>Mesorhabditis</taxon>
    </lineage>
</organism>
<sequence length="351" mass="39180">MIQSAAILRSECLFLKKKKKWIAGQVTMERVNGGEMVRMKVEKKLEKKSERRWKSFDPPQTTTLVDHNILHYIGHIAGESKKAMRPTLTVAFSTGTITVAFGSLKILDAWVKVLTRTYGNGAGFLVDYEKSLKKLEKRSGKQLNHVLFVKSLSFGIISWEMRDLVVTGSLYDVQRITCSSGLVSMVTQNGSSLYFGCPDESRLCAVFRAIQKEHNLPLSLNRSLNATASIQIPYTPLSKDVAKRREDRARKGDGYEMTPHRVDCVAQSSARRRLPSTPLLSPVPNLQPSMPTYISLLSPTRHVTQNDHEADVTVFHSLPSSPIDPPAPKTPIDSNPEAIPRFALQFAAFTI</sequence>
<proteinExistence type="predicted"/>
<reference evidence="2" key="1">
    <citation type="submission" date="2024-02" db="UniProtKB">
        <authorList>
            <consortium name="WormBaseParasite"/>
        </authorList>
    </citation>
    <scope>IDENTIFICATION</scope>
</reference>